<keyword evidence="4" id="KW-1185">Reference proteome</keyword>
<protein>
    <submittedName>
        <fullName evidence="3">Expressed protein</fullName>
    </submittedName>
</protein>
<evidence type="ECO:0000256" key="1">
    <source>
        <dbReference type="SAM" id="MobiDB-lite"/>
    </source>
</evidence>
<feature type="transmembrane region" description="Helical" evidence="2">
    <location>
        <begin position="203"/>
        <end position="225"/>
    </location>
</feature>
<dbReference type="AlphaFoldDB" id="A0AAV0BGX0"/>
<feature type="compositionally biased region" description="Basic and acidic residues" evidence="1">
    <location>
        <begin position="72"/>
        <end position="82"/>
    </location>
</feature>
<evidence type="ECO:0000313" key="3">
    <source>
        <dbReference type="EMBL" id="CAH7685864.1"/>
    </source>
</evidence>
<sequence length="327" mass="35404">MRQNIQSKLIIWNVQGQEGLLHSSNYCYFQEFAAAKSMLAIVKHLSWIQLFWLLLSQLISSTTNPCCVPTRTENKTEEDSHPGVDILSFPGSNGGVQLPSPNPQLPLPEVSSGSSTAQGTSDKNYGQTISPDKLPPPPPPTPSPLSIPSPEPDVTTTNISPVGYTTPSAPPSNSPINPTVVQNPTSNGPQQNNSTSFDDKLKVGIIVGSIVLIILLIGGIAAFIFSRKKRSIETNDSPPVEEEPELPSYRRPETPPVSEFGRRGTVMFGRGLESGYNLSGSAGWIDTQPPRPSRLNSQLRRSSISSFSTQSISLDTNFSENRGLKPR</sequence>
<evidence type="ECO:0000313" key="4">
    <source>
        <dbReference type="Proteomes" id="UP001153365"/>
    </source>
</evidence>
<evidence type="ECO:0000256" key="2">
    <source>
        <dbReference type="SAM" id="Phobius"/>
    </source>
</evidence>
<feature type="compositionally biased region" description="Polar residues" evidence="1">
    <location>
        <begin position="111"/>
        <end position="127"/>
    </location>
</feature>
<accession>A0AAV0BGX0</accession>
<dbReference type="Proteomes" id="UP001153365">
    <property type="component" value="Unassembled WGS sequence"/>
</dbReference>
<feature type="compositionally biased region" description="Pro residues" evidence="1">
    <location>
        <begin position="133"/>
        <end position="151"/>
    </location>
</feature>
<proteinExistence type="predicted"/>
<name>A0AAV0BGX0_PHAPC</name>
<reference evidence="3" key="1">
    <citation type="submission" date="2022-06" db="EMBL/GenBank/DDBJ databases">
        <authorList>
            <consortium name="SYNGENTA / RWTH Aachen University"/>
        </authorList>
    </citation>
    <scope>NUCLEOTIDE SEQUENCE</scope>
</reference>
<keyword evidence="2" id="KW-0812">Transmembrane</keyword>
<keyword evidence="2" id="KW-1133">Transmembrane helix</keyword>
<feature type="region of interest" description="Disordered" evidence="1">
    <location>
        <begin position="70"/>
        <end position="197"/>
    </location>
</feature>
<feature type="compositionally biased region" description="Low complexity" evidence="1">
    <location>
        <begin position="293"/>
        <end position="308"/>
    </location>
</feature>
<dbReference type="EMBL" id="CALTRL010005754">
    <property type="protein sequence ID" value="CAH7685864.1"/>
    <property type="molecule type" value="Genomic_DNA"/>
</dbReference>
<organism evidence="3 4">
    <name type="scientific">Phakopsora pachyrhizi</name>
    <name type="common">Asian soybean rust disease fungus</name>
    <dbReference type="NCBI Taxonomy" id="170000"/>
    <lineage>
        <taxon>Eukaryota</taxon>
        <taxon>Fungi</taxon>
        <taxon>Dikarya</taxon>
        <taxon>Basidiomycota</taxon>
        <taxon>Pucciniomycotina</taxon>
        <taxon>Pucciniomycetes</taxon>
        <taxon>Pucciniales</taxon>
        <taxon>Phakopsoraceae</taxon>
        <taxon>Phakopsora</taxon>
    </lineage>
</organism>
<gene>
    <name evidence="3" type="ORF">PPACK8108_LOCUS20456</name>
</gene>
<feature type="compositionally biased region" description="Polar residues" evidence="1">
    <location>
        <begin position="180"/>
        <end position="196"/>
    </location>
</feature>
<feature type="region of interest" description="Disordered" evidence="1">
    <location>
        <begin position="280"/>
        <end position="308"/>
    </location>
</feature>
<comment type="caution">
    <text evidence="3">The sequence shown here is derived from an EMBL/GenBank/DDBJ whole genome shotgun (WGS) entry which is preliminary data.</text>
</comment>
<feature type="region of interest" description="Disordered" evidence="1">
    <location>
        <begin position="232"/>
        <end position="262"/>
    </location>
</feature>
<keyword evidence="2" id="KW-0472">Membrane</keyword>